<proteinExistence type="predicted"/>
<evidence type="ECO:0000313" key="2">
    <source>
        <dbReference type="EMBL" id="ERG93821.1"/>
    </source>
</evidence>
<feature type="compositionally biased region" description="Basic and acidic residues" evidence="1">
    <location>
        <begin position="9"/>
        <end position="28"/>
    </location>
</feature>
<protein>
    <submittedName>
        <fullName evidence="2">Uncharacterized protein</fullName>
    </submittedName>
</protein>
<dbReference type="Proteomes" id="UP000030710">
    <property type="component" value="Unassembled WGS sequence"/>
</dbReference>
<feature type="non-terminal residue" evidence="2">
    <location>
        <position position="1"/>
    </location>
</feature>
<evidence type="ECO:0000313" key="3">
    <source>
        <dbReference type="Proteomes" id="UP000030710"/>
    </source>
</evidence>
<organism evidence="2 3">
    <name type="scientific">Haloquadratum walsbyi J07HQW2</name>
    <dbReference type="NCBI Taxonomy" id="1238425"/>
    <lineage>
        <taxon>Archaea</taxon>
        <taxon>Methanobacteriati</taxon>
        <taxon>Methanobacteriota</taxon>
        <taxon>Stenosarchaea group</taxon>
        <taxon>Halobacteria</taxon>
        <taxon>Halobacteriales</taxon>
        <taxon>Haloferacaceae</taxon>
        <taxon>Haloquadratum</taxon>
    </lineage>
</organism>
<dbReference type="AlphaFoldDB" id="U1PNJ8"/>
<name>U1PNJ8_9EURY</name>
<sequence length="28" mass="2987">VAVGLLEAHLTDGTEPDEPRCIAERPTP</sequence>
<dbReference type="HOGENOM" id="CLU_3411383_0_0_2"/>
<dbReference type="EMBL" id="KE356561">
    <property type="protein sequence ID" value="ERG93821.1"/>
    <property type="molecule type" value="Genomic_DNA"/>
</dbReference>
<feature type="region of interest" description="Disordered" evidence="1">
    <location>
        <begin position="1"/>
        <end position="28"/>
    </location>
</feature>
<evidence type="ECO:0000256" key="1">
    <source>
        <dbReference type="SAM" id="MobiDB-lite"/>
    </source>
</evidence>
<reference evidence="2 3" key="1">
    <citation type="journal article" date="2013" name="PLoS ONE">
        <title>Assembly-driven community genomics of a hypersaline microbial ecosystem.</title>
        <authorList>
            <person name="Podell S."/>
            <person name="Ugalde J.A."/>
            <person name="Narasingarao P."/>
            <person name="Banfield J.F."/>
            <person name="Heidelberg K.B."/>
            <person name="Allen E.E."/>
        </authorList>
    </citation>
    <scope>NUCLEOTIDE SEQUENCE [LARGE SCALE GENOMIC DNA]</scope>
    <source>
        <strain evidence="3">J07HQW2</strain>
    </source>
</reference>
<gene>
    <name evidence="2" type="ORF">J07HQW2_00255</name>
</gene>
<accession>U1PNJ8</accession>